<feature type="compositionally biased region" description="Basic and acidic residues" evidence="3">
    <location>
        <begin position="694"/>
        <end position="703"/>
    </location>
</feature>
<reference evidence="4 5" key="1">
    <citation type="submission" date="2018-02" db="EMBL/GenBank/DDBJ databases">
        <title>Comparative genomes isolates from brazilian mangrove.</title>
        <authorList>
            <person name="Araujo J.E."/>
            <person name="Taketani R.G."/>
            <person name="Silva M.C.P."/>
            <person name="Loureco M.V."/>
            <person name="Andreote F.D."/>
        </authorList>
    </citation>
    <scope>NUCLEOTIDE SEQUENCE [LARGE SCALE GENOMIC DNA]</scope>
    <source>
        <strain evidence="4 5">NAP PRIS-MGV</strain>
    </source>
</reference>
<dbReference type="EMBL" id="PUIB01000006">
    <property type="protein sequence ID" value="PQO41052.1"/>
    <property type="molecule type" value="Genomic_DNA"/>
</dbReference>
<dbReference type="InterPro" id="IPR012341">
    <property type="entry name" value="6hp_glycosidase-like_sf"/>
</dbReference>
<evidence type="ECO:0000256" key="3">
    <source>
        <dbReference type="SAM" id="MobiDB-lite"/>
    </source>
</evidence>
<dbReference type="SUPFAM" id="SSF48208">
    <property type="entry name" value="Six-hairpin glycosidases"/>
    <property type="match status" value="1"/>
</dbReference>
<evidence type="ECO:0000256" key="1">
    <source>
        <dbReference type="ARBA" id="ARBA00008558"/>
    </source>
</evidence>
<accession>A0A2S8G9B1</accession>
<evidence type="ECO:0000313" key="5">
    <source>
        <dbReference type="Proteomes" id="UP000239388"/>
    </source>
</evidence>
<feature type="region of interest" description="Disordered" evidence="3">
    <location>
        <begin position="687"/>
        <end position="722"/>
    </location>
</feature>
<dbReference type="GO" id="GO:0016853">
    <property type="term" value="F:isomerase activity"/>
    <property type="evidence" value="ECO:0007669"/>
    <property type="project" value="UniProtKB-KW"/>
</dbReference>
<dbReference type="PANTHER" id="PTHR15108">
    <property type="entry name" value="N-ACYLGLUCOSAMINE-2-EPIMERASE"/>
    <property type="match status" value="1"/>
</dbReference>
<evidence type="ECO:0000313" key="4">
    <source>
        <dbReference type="EMBL" id="PQO41052.1"/>
    </source>
</evidence>
<dbReference type="Proteomes" id="UP000239388">
    <property type="component" value="Unassembled WGS sequence"/>
</dbReference>
<evidence type="ECO:0000256" key="2">
    <source>
        <dbReference type="ARBA" id="ARBA00023235"/>
    </source>
</evidence>
<sequence>MVFRFPSVANFRFIGQVHADSRKRSTDVETPTMPTVTNHFLTQSTSLLGCLESLDQGGGTFQLRLRDGKVMTVVVAEETFFGVLSNLDGVDRDSLPGIADDDGSVNAKMRKYLAPGHYVCAQGILQQSADMQIFVATRIHLMHPEPGRFLFEETHWWLSQIDRMADQWLSDLFRDERDFEVSDFSALYRTNLGLHGQPTDDDTQVMATLARLIYGLSSAYLLRGKREYIAAAKAGVDYQRSMFRNLSHDGRYCFWSYGRKKLKNGAVDILPSQSGDDMGTIALYEQIYALAGLTQYFRVTGDPDVLNDIRRTVTMFNQFFLDEKHVREDLPGEGGYFSHIDPANMRPDSSRLGNRRLRKNWNSIGDHIPAYLVNLLLALDPLPTGSADDLEDFVQTCREILNRCVDLILDKFPDPDPEIPYVRERFHADWSYDAEWGWQKDRAIVGHNLKIAWNLTRCANYYESKDPQRARRCIELAEKLAQSMKVHGLDLPRGGCYDAVERKRGNVPVKFVWGNTKDFWQQEQGILAYLILYGYTRNSEYLDLARDMSAFWNQFFLDRTNVGVWFRLTESGTPVVEGDYVNKATYAVAGYHSFELNFLAHIYMRLHVSGVSQTDNSFCLFFRPRACAGVRSLSVLPDFVKPGEVHVTNIWINGRAYNYIDRDNFRIPISDEHDGAEVIVQFVRSTPDGQPCQRSDEQPRPDDTAPASEETDVLPHQRCAGL</sequence>
<keyword evidence="2" id="KW-0413">Isomerase</keyword>
<dbReference type="AlphaFoldDB" id="A0A2S8G9B1"/>
<dbReference type="InterPro" id="IPR010819">
    <property type="entry name" value="AGE/CE"/>
</dbReference>
<organism evidence="4 5">
    <name type="scientific">Blastopirellula marina</name>
    <dbReference type="NCBI Taxonomy" id="124"/>
    <lineage>
        <taxon>Bacteria</taxon>
        <taxon>Pseudomonadati</taxon>
        <taxon>Planctomycetota</taxon>
        <taxon>Planctomycetia</taxon>
        <taxon>Pirellulales</taxon>
        <taxon>Pirellulaceae</taxon>
        <taxon>Blastopirellula</taxon>
    </lineage>
</organism>
<dbReference type="GO" id="GO:0005975">
    <property type="term" value="P:carbohydrate metabolic process"/>
    <property type="evidence" value="ECO:0007669"/>
    <property type="project" value="InterPro"/>
</dbReference>
<dbReference type="Gene3D" id="1.50.10.10">
    <property type="match status" value="1"/>
</dbReference>
<proteinExistence type="inferred from homology"/>
<comment type="similarity">
    <text evidence="1">Belongs to the N-acylglucosamine 2-epimerase family.</text>
</comment>
<gene>
    <name evidence="4" type="ORF">C5Y98_03555</name>
</gene>
<name>A0A2S8G9B1_9BACT</name>
<dbReference type="InterPro" id="IPR008928">
    <property type="entry name" value="6-hairpin_glycosidase_sf"/>
</dbReference>
<comment type="caution">
    <text evidence="4">The sequence shown here is derived from an EMBL/GenBank/DDBJ whole genome shotgun (WGS) entry which is preliminary data.</text>
</comment>
<protein>
    <submittedName>
        <fullName evidence="4">N-acyl-D-glucosamine 2-epimerase</fullName>
    </submittedName>
</protein>
<dbReference type="Pfam" id="PF07221">
    <property type="entry name" value="GlcNAc_2-epim"/>
    <property type="match status" value="1"/>
</dbReference>